<dbReference type="Gene3D" id="3.40.30.10">
    <property type="entry name" value="Glutaredoxin"/>
    <property type="match status" value="1"/>
</dbReference>
<organism evidence="2 3">
    <name type="scientific">Salipiger thiooxidans</name>
    <dbReference type="NCBI Taxonomy" id="282683"/>
    <lineage>
        <taxon>Bacteria</taxon>
        <taxon>Pseudomonadati</taxon>
        <taxon>Pseudomonadota</taxon>
        <taxon>Alphaproteobacteria</taxon>
        <taxon>Rhodobacterales</taxon>
        <taxon>Roseobacteraceae</taxon>
        <taxon>Salipiger</taxon>
    </lineage>
</organism>
<dbReference type="GO" id="GO:0005737">
    <property type="term" value="C:cytoplasm"/>
    <property type="evidence" value="ECO:0007669"/>
    <property type="project" value="TreeGrafter"/>
</dbReference>
<feature type="domain" description="GST N-terminal" evidence="1">
    <location>
        <begin position="1"/>
        <end position="87"/>
    </location>
</feature>
<dbReference type="Pfam" id="PF13409">
    <property type="entry name" value="GST_N_2"/>
    <property type="match status" value="1"/>
</dbReference>
<dbReference type="Proteomes" id="UP000198994">
    <property type="component" value="Unassembled WGS sequence"/>
</dbReference>
<reference evidence="3" key="1">
    <citation type="submission" date="2016-10" db="EMBL/GenBank/DDBJ databases">
        <authorList>
            <person name="Varghese N."/>
            <person name="Submissions S."/>
        </authorList>
    </citation>
    <scope>NUCLEOTIDE SEQUENCE [LARGE SCALE GENOMIC DNA]</scope>
    <source>
        <strain evidence="3">DSM 10146</strain>
    </source>
</reference>
<evidence type="ECO:0000259" key="1">
    <source>
        <dbReference type="Pfam" id="PF13409"/>
    </source>
</evidence>
<accession>A0A1G7I3L1</accession>
<keyword evidence="3" id="KW-1185">Reference proteome</keyword>
<protein>
    <submittedName>
        <fullName evidence="2">Glutathione S-transferase, N-terminal domain</fullName>
    </submittedName>
</protein>
<sequence length="181" mass="19693">MARALKGLEEIIPAAVVNPAPGAQGWEFCGHPGAGEDPLHWAAYLHELYTRADRQFTGRATVPVLWDMKRDVMVNNESADILRMFDTAFEGLVPSDLRLCPEDLAAGIDALNPRISACMARILARPGVRATVNMDHITRGYYAIKALHPTRIRPIGPAHLGRCCGGDLGDLAGGALWRGRE</sequence>
<dbReference type="PANTHER" id="PTHR32419:SF6">
    <property type="entry name" value="GLUTATHIONE S-TRANSFERASE OMEGA-LIKE 1-RELATED"/>
    <property type="match status" value="1"/>
</dbReference>
<dbReference type="InterPro" id="IPR016639">
    <property type="entry name" value="GST_Omega/GSH"/>
</dbReference>
<evidence type="ECO:0000313" key="2">
    <source>
        <dbReference type="EMBL" id="SDF07193.1"/>
    </source>
</evidence>
<dbReference type="STRING" id="282683.SAMN04488105_11214"/>
<dbReference type="AlphaFoldDB" id="A0A1G7I3L1"/>
<gene>
    <name evidence="2" type="ORF">SAMN04488105_11214</name>
</gene>
<evidence type="ECO:0000313" key="3">
    <source>
        <dbReference type="Proteomes" id="UP000198994"/>
    </source>
</evidence>
<dbReference type="GO" id="GO:0004364">
    <property type="term" value="F:glutathione transferase activity"/>
    <property type="evidence" value="ECO:0007669"/>
    <property type="project" value="InterPro"/>
</dbReference>
<proteinExistence type="predicted"/>
<name>A0A1G7I3L1_9RHOB</name>
<keyword evidence="2" id="KW-0808">Transferase</keyword>
<dbReference type="InterPro" id="IPR004045">
    <property type="entry name" value="Glutathione_S-Trfase_N"/>
</dbReference>
<dbReference type="EMBL" id="FNAV01000012">
    <property type="protein sequence ID" value="SDF07193.1"/>
    <property type="molecule type" value="Genomic_DNA"/>
</dbReference>
<dbReference type="PANTHER" id="PTHR32419">
    <property type="entry name" value="GLUTATHIONYL-HYDROQUINONE REDUCTASE"/>
    <property type="match status" value="1"/>
</dbReference>